<evidence type="ECO:0000313" key="5">
    <source>
        <dbReference type="Proteomes" id="UP000696485"/>
    </source>
</evidence>
<dbReference type="Gene3D" id="2.60.40.150">
    <property type="entry name" value="C2 domain"/>
    <property type="match status" value="1"/>
</dbReference>
<dbReference type="GO" id="GO:0030246">
    <property type="term" value="F:carbohydrate binding"/>
    <property type="evidence" value="ECO:0007669"/>
    <property type="project" value="InterPro"/>
</dbReference>
<dbReference type="PANTHER" id="PTHR47052">
    <property type="entry name" value="CONSERVED SERINE PROLINE-RICH PROTEIN (AFU_ORTHOLOGUE AFUA_2G01790)"/>
    <property type="match status" value="1"/>
</dbReference>
<feature type="compositionally biased region" description="Basic and acidic residues" evidence="2">
    <location>
        <begin position="198"/>
        <end position="234"/>
    </location>
</feature>
<feature type="compositionally biased region" description="Low complexity" evidence="2">
    <location>
        <begin position="235"/>
        <end position="247"/>
    </location>
</feature>
<dbReference type="GO" id="GO:0004553">
    <property type="term" value="F:hydrolase activity, hydrolyzing O-glycosyl compounds"/>
    <property type="evidence" value="ECO:0007669"/>
    <property type="project" value="InterPro"/>
</dbReference>
<dbReference type="Gene3D" id="2.10.10.20">
    <property type="entry name" value="Carbohydrate-binding module superfamily 5/12"/>
    <property type="match status" value="1"/>
</dbReference>
<dbReference type="AlphaFoldDB" id="A0A9P5SJ66"/>
<dbReference type="Pfam" id="PF00168">
    <property type="entry name" value="C2"/>
    <property type="match status" value="1"/>
</dbReference>
<dbReference type="GO" id="GO:0005576">
    <property type="term" value="C:extracellular region"/>
    <property type="evidence" value="ECO:0007669"/>
    <property type="project" value="InterPro"/>
</dbReference>
<reference evidence="4" key="1">
    <citation type="journal article" date="2020" name="Fungal Divers.">
        <title>Resolving the Mortierellaceae phylogeny through synthesis of multi-gene phylogenetics and phylogenomics.</title>
        <authorList>
            <person name="Vandepol N."/>
            <person name="Liber J."/>
            <person name="Desiro A."/>
            <person name="Na H."/>
            <person name="Kennedy M."/>
            <person name="Barry K."/>
            <person name="Grigoriev I.V."/>
            <person name="Miller A.N."/>
            <person name="O'Donnell K."/>
            <person name="Stajich J.E."/>
            <person name="Bonito G."/>
        </authorList>
    </citation>
    <scope>NUCLEOTIDE SEQUENCE</scope>
    <source>
        <strain evidence="4">NVP1</strain>
    </source>
</reference>
<proteinExistence type="predicted"/>
<evidence type="ECO:0000313" key="4">
    <source>
        <dbReference type="EMBL" id="KAF9331143.1"/>
    </source>
</evidence>
<dbReference type="InterPro" id="IPR000008">
    <property type="entry name" value="C2_dom"/>
</dbReference>
<evidence type="ECO:0000256" key="2">
    <source>
        <dbReference type="SAM" id="MobiDB-lite"/>
    </source>
</evidence>
<evidence type="ECO:0000256" key="1">
    <source>
        <dbReference type="ARBA" id="ARBA00022801"/>
    </source>
</evidence>
<dbReference type="SMART" id="SM00239">
    <property type="entry name" value="C2"/>
    <property type="match status" value="1"/>
</dbReference>
<dbReference type="Proteomes" id="UP000696485">
    <property type="component" value="Unassembled WGS sequence"/>
</dbReference>
<accession>A0A9P5SJ66</accession>
<keyword evidence="1" id="KW-0378">Hydrolase</keyword>
<dbReference type="InterPro" id="IPR035892">
    <property type="entry name" value="C2_domain_sf"/>
</dbReference>
<feature type="domain" description="C2" evidence="3">
    <location>
        <begin position="1"/>
        <end position="110"/>
    </location>
</feature>
<evidence type="ECO:0000259" key="3">
    <source>
        <dbReference type="PROSITE" id="PS50004"/>
    </source>
</evidence>
<dbReference type="PANTHER" id="PTHR47052:SF3">
    <property type="entry name" value="INGRESSION PROTEIN 1"/>
    <property type="match status" value="1"/>
</dbReference>
<dbReference type="SMART" id="SM00495">
    <property type="entry name" value="ChtBD3"/>
    <property type="match status" value="1"/>
</dbReference>
<keyword evidence="5" id="KW-1185">Reference proteome</keyword>
<comment type="caution">
    <text evidence="4">The sequence shown here is derived from an EMBL/GenBank/DDBJ whole genome shotgun (WGS) entry which is preliminary data.</text>
</comment>
<dbReference type="GO" id="GO:0005975">
    <property type="term" value="P:carbohydrate metabolic process"/>
    <property type="evidence" value="ECO:0007669"/>
    <property type="project" value="InterPro"/>
</dbReference>
<dbReference type="PROSITE" id="PS50004">
    <property type="entry name" value="C2"/>
    <property type="match status" value="1"/>
</dbReference>
<name>A0A9P5SJ66_9FUNG</name>
<dbReference type="InterPro" id="IPR003610">
    <property type="entry name" value="CBM5/12"/>
</dbReference>
<dbReference type="SUPFAM" id="SSF51055">
    <property type="entry name" value="Carbohydrate binding domain"/>
    <property type="match status" value="1"/>
</dbReference>
<dbReference type="EMBL" id="JAAAUY010000345">
    <property type="protein sequence ID" value="KAF9331143.1"/>
    <property type="molecule type" value="Genomic_DNA"/>
</dbReference>
<dbReference type="CDD" id="cd00030">
    <property type="entry name" value="C2"/>
    <property type="match status" value="1"/>
</dbReference>
<sequence>MMLGQSHGSILTVAVHSASNLQDVETIGKQDPYFQFTLDINNPKSFQKTFVHKNAGKNPVWNQTFTVPLNGEAELFFEIMDEETTADAMIGFAAINLSQVIHAPGGVLSAAFPVYTPAGKEKGEVTMTLTTAGVPGQCPAPASFASGQSHISEAHQKRVKSIKNKERAADVGVAALGGLFAVGAGLLANKVVTDQKKEEQARREAEEAAQAERERFEKEKRQFDEQRATYERTQSEQQSIHTTSSTHTSHHEEHGHSHSGGHGHGHRDWDAVGTYSAGDKVIYHSRVYICLQGHTSNPTWQPTEAHSLWRAD</sequence>
<gene>
    <name evidence="4" type="ORF">BG006_005980</name>
</gene>
<dbReference type="SUPFAM" id="SSF49562">
    <property type="entry name" value="C2 domain (Calcium/lipid-binding domain, CaLB)"/>
    <property type="match status" value="1"/>
</dbReference>
<dbReference type="CDD" id="cd12214">
    <property type="entry name" value="ChiA1_BD"/>
    <property type="match status" value="1"/>
</dbReference>
<feature type="region of interest" description="Disordered" evidence="2">
    <location>
        <begin position="198"/>
        <end position="267"/>
    </location>
</feature>
<dbReference type="InterPro" id="IPR052981">
    <property type="entry name" value="Ingression_C2_domain"/>
</dbReference>
<protein>
    <recommendedName>
        <fullName evidence="3">C2 domain-containing protein</fullName>
    </recommendedName>
</protein>
<organism evidence="4 5">
    <name type="scientific">Podila minutissima</name>
    <dbReference type="NCBI Taxonomy" id="64525"/>
    <lineage>
        <taxon>Eukaryota</taxon>
        <taxon>Fungi</taxon>
        <taxon>Fungi incertae sedis</taxon>
        <taxon>Mucoromycota</taxon>
        <taxon>Mortierellomycotina</taxon>
        <taxon>Mortierellomycetes</taxon>
        <taxon>Mortierellales</taxon>
        <taxon>Mortierellaceae</taxon>
        <taxon>Podila</taxon>
    </lineage>
</organism>
<dbReference type="InterPro" id="IPR036573">
    <property type="entry name" value="CBM_sf_5/12"/>
</dbReference>
<dbReference type="Pfam" id="PF02839">
    <property type="entry name" value="CBM_5_12"/>
    <property type="match status" value="1"/>
</dbReference>